<name>A0AAV8RBQ2_ENSVE</name>
<feature type="transmembrane region" description="Helical" evidence="1">
    <location>
        <begin position="55"/>
        <end position="76"/>
    </location>
</feature>
<evidence type="ECO:0000313" key="2">
    <source>
        <dbReference type="EMBL" id="KAJ8504040.1"/>
    </source>
</evidence>
<dbReference type="AlphaFoldDB" id="A0AAV8RBQ2"/>
<protein>
    <submittedName>
        <fullName evidence="2">Uncharacterized protein</fullName>
    </submittedName>
</protein>
<keyword evidence="1" id="KW-1133">Transmembrane helix</keyword>
<keyword evidence="1" id="KW-0812">Transmembrane</keyword>
<accession>A0AAV8RBQ2</accession>
<keyword evidence="3" id="KW-1185">Reference proteome</keyword>
<sequence>MVFYVRCSFWKLPLLGALSFVRSPCWILCFSKILIMVLSVWNVDDLDAGGELDKMIVLFNGIVGFGDVIQFAPANMFFWDGYWVHFGPVIVLAFFGLPSMLHCSGDPIQ</sequence>
<comment type="caution">
    <text evidence="2">The sequence shown here is derived from an EMBL/GenBank/DDBJ whole genome shotgun (WGS) entry which is preliminary data.</text>
</comment>
<proteinExistence type="predicted"/>
<evidence type="ECO:0000313" key="3">
    <source>
        <dbReference type="Proteomes" id="UP001222027"/>
    </source>
</evidence>
<organism evidence="2 3">
    <name type="scientific">Ensete ventricosum</name>
    <name type="common">Abyssinian banana</name>
    <name type="synonym">Musa ensete</name>
    <dbReference type="NCBI Taxonomy" id="4639"/>
    <lineage>
        <taxon>Eukaryota</taxon>
        <taxon>Viridiplantae</taxon>
        <taxon>Streptophyta</taxon>
        <taxon>Embryophyta</taxon>
        <taxon>Tracheophyta</taxon>
        <taxon>Spermatophyta</taxon>
        <taxon>Magnoliopsida</taxon>
        <taxon>Liliopsida</taxon>
        <taxon>Zingiberales</taxon>
        <taxon>Musaceae</taxon>
        <taxon>Ensete</taxon>
    </lineage>
</organism>
<keyword evidence="1" id="KW-0472">Membrane</keyword>
<gene>
    <name evidence="2" type="ORF">OPV22_004926</name>
</gene>
<feature type="transmembrane region" description="Helical" evidence="1">
    <location>
        <begin position="82"/>
        <end position="101"/>
    </location>
</feature>
<feature type="transmembrane region" description="Helical" evidence="1">
    <location>
        <begin position="20"/>
        <end position="43"/>
    </location>
</feature>
<dbReference type="EMBL" id="JAQQAF010000002">
    <property type="protein sequence ID" value="KAJ8504040.1"/>
    <property type="molecule type" value="Genomic_DNA"/>
</dbReference>
<reference evidence="2 3" key="1">
    <citation type="submission" date="2022-12" db="EMBL/GenBank/DDBJ databases">
        <title>Chromosome-scale assembly of the Ensete ventricosum genome.</title>
        <authorList>
            <person name="Dussert Y."/>
            <person name="Stocks J."/>
            <person name="Wendawek A."/>
            <person name="Woldeyes F."/>
            <person name="Nichols R.A."/>
            <person name="Borrell J.S."/>
        </authorList>
    </citation>
    <scope>NUCLEOTIDE SEQUENCE [LARGE SCALE GENOMIC DNA]</scope>
    <source>
        <strain evidence="3">cv. Maze</strain>
        <tissue evidence="2">Seeds</tissue>
    </source>
</reference>
<evidence type="ECO:0000256" key="1">
    <source>
        <dbReference type="SAM" id="Phobius"/>
    </source>
</evidence>
<dbReference type="Proteomes" id="UP001222027">
    <property type="component" value="Unassembled WGS sequence"/>
</dbReference>